<evidence type="ECO:0000313" key="5">
    <source>
        <dbReference type="Proteomes" id="UP000078200"/>
    </source>
</evidence>
<name>A0A1A9VGB9_GLOAU</name>
<dbReference type="AlphaFoldDB" id="A0A1A9VGB9"/>
<reference evidence="4" key="1">
    <citation type="submission" date="2020-05" db="UniProtKB">
        <authorList>
            <consortium name="EnsemblMetazoa"/>
        </authorList>
    </citation>
    <scope>IDENTIFICATION</scope>
    <source>
        <strain evidence="4">TTRI</strain>
    </source>
</reference>
<dbReference type="InterPro" id="IPR023780">
    <property type="entry name" value="Chromo_domain"/>
</dbReference>
<dbReference type="Proteomes" id="UP000078200">
    <property type="component" value="Unassembled WGS sequence"/>
</dbReference>
<evidence type="ECO:0000259" key="3">
    <source>
        <dbReference type="PROSITE" id="PS50013"/>
    </source>
</evidence>
<accession>A0A1A9VGB9</accession>
<dbReference type="PROSITE" id="PS00598">
    <property type="entry name" value="CHROMO_1"/>
    <property type="match status" value="1"/>
</dbReference>
<keyword evidence="5" id="KW-1185">Reference proteome</keyword>
<dbReference type="SMART" id="SM00298">
    <property type="entry name" value="CHROMO"/>
    <property type="match status" value="1"/>
</dbReference>
<dbReference type="CDD" id="cd00034">
    <property type="entry name" value="CSD"/>
    <property type="match status" value="1"/>
</dbReference>
<evidence type="ECO:0000256" key="1">
    <source>
        <dbReference type="ARBA" id="ARBA00004123"/>
    </source>
</evidence>
<dbReference type="InterPro" id="IPR000953">
    <property type="entry name" value="Chromo/chromo_shadow_dom"/>
</dbReference>
<dbReference type="PROSITE" id="PS50013">
    <property type="entry name" value="CHROMO_2"/>
    <property type="match status" value="1"/>
</dbReference>
<dbReference type="InterPro" id="IPR016197">
    <property type="entry name" value="Chromo-like_dom_sf"/>
</dbReference>
<organism evidence="4 5">
    <name type="scientific">Glossina austeni</name>
    <name type="common">Savannah tsetse fly</name>
    <dbReference type="NCBI Taxonomy" id="7395"/>
    <lineage>
        <taxon>Eukaryota</taxon>
        <taxon>Metazoa</taxon>
        <taxon>Ecdysozoa</taxon>
        <taxon>Arthropoda</taxon>
        <taxon>Hexapoda</taxon>
        <taxon>Insecta</taxon>
        <taxon>Pterygota</taxon>
        <taxon>Neoptera</taxon>
        <taxon>Endopterygota</taxon>
        <taxon>Diptera</taxon>
        <taxon>Brachycera</taxon>
        <taxon>Muscomorpha</taxon>
        <taxon>Hippoboscoidea</taxon>
        <taxon>Glossinidae</taxon>
        <taxon>Glossina</taxon>
    </lineage>
</organism>
<dbReference type="CDD" id="cd00024">
    <property type="entry name" value="CD_CSD"/>
    <property type="match status" value="1"/>
</dbReference>
<feature type="domain" description="Chromo" evidence="3">
    <location>
        <begin position="11"/>
        <end position="59"/>
    </location>
</feature>
<dbReference type="InterPro" id="IPR017984">
    <property type="entry name" value="Chromo_dom_subgr"/>
</dbReference>
<dbReference type="SMART" id="SM00300">
    <property type="entry name" value="ChSh"/>
    <property type="match status" value="1"/>
</dbReference>
<dbReference type="VEuPathDB" id="VectorBase:GAUT036291"/>
<evidence type="ECO:0000313" key="4">
    <source>
        <dbReference type="EnsemblMetazoa" id="GAUT036291-PA"/>
    </source>
</evidence>
<dbReference type="GO" id="GO:0000792">
    <property type="term" value="C:heterochromatin"/>
    <property type="evidence" value="ECO:0007669"/>
    <property type="project" value="UniProtKB-ARBA"/>
</dbReference>
<dbReference type="STRING" id="7395.A0A1A9VGB9"/>
<keyword evidence="2" id="KW-0539">Nucleus</keyword>
<dbReference type="Pfam" id="PF01393">
    <property type="entry name" value="Chromo_shadow"/>
    <property type="match status" value="1"/>
</dbReference>
<dbReference type="Pfam" id="PF00385">
    <property type="entry name" value="Chromo"/>
    <property type="match status" value="1"/>
</dbReference>
<protein>
    <recommendedName>
        <fullName evidence="3">Chromo domain-containing protein</fullName>
    </recommendedName>
</protein>
<dbReference type="Gene3D" id="2.40.50.40">
    <property type="match status" value="2"/>
</dbReference>
<sequence length="147" mass="17171">MENLDENSQEYSVERVEGKRIVSGRLQYLLKWAGYDSSENTWEPVENLNCPDLVANFEETAFENEFLDETEAECRQGLEPLKILGLTRIQKTLIFLMQWKDGGLSFLTAAEAYSKYAQFVIKFYEERVVWDSDEEDDDGQSDNRFEI</sequence>
<dbReference type="InterPro" id="IPR008251">
    <property type="entry name" value="Chromo_shadow_dom"/>
</dbReference>
<dbReference type="SUPFAM" id="SSF54160">
    <property type="entry name" value="Chromo domain-like"/>
    <property type="match status" value="2"/>
</dbReference>
<dbReference type="PRINTS" id="PR00504">
    <property type="entry name" value="CHROMODOMAIN"/>
</dbReference>
<comment type="subcellular location">
    <subcellularLocation>
        <location evidence="1">Nucleus</location>
    </subcellularLocation>
</comment>
<dbReference type="InterPro" id="IPR023779">
    <property type="entry name" value="Chromodomain_CS"/>
</dbReference>
<dbReference type="InterPro" id="IPR051219">
    <property type="entry name" value="Heterochromatin_chromo-domain"/>
</dbReference>
<evidence type="ECO:0000256" key="2">
    <source>
        <dbReference type="ARBA" id="ARBA00023242"/>
    </source>
</evidence>
<proteinExistence type="predicted"/>
<dbReference type="GO" id="GO:0005634">
    <property type="term" value="C:nucleus"/>
    <property type="evidence" value="ECO:0007669"/>
    <property type="project" value="UniProtKB-SubCell"/>
</dbReference>
<dbReference type="EnsemblMetazoa" id="GAUT036291-RA">
    <property type="protein sequence ID" value="GAUT036291-PA"/>
    <property type="gene ID" value="GAUT036291"/>
</dbReference>
<dbReference type="PANTHER" id="PTHR22812">
    <property type="entry name" value="CHROMOBOX PROTEIN"/>
    <property type="match status" value="1"/>
</dbReference>